<comment type="subcellular location">
    <subcellularLocation>
        <location evidence="5">Cytoplasm</location>
    </subcellularLocation>
</comment>
<feature type="domain" description="RimM N-terminal" evidence="6">
    <location>
        <begin position="12"/>
        <end position="92"/>
    </location>
</feature>
<reference evidence="8 9" key="1">
    <citation type="journal article" date="2014" name="MBio">
        <title>Differential genome evolution between companion symbionts in an insect-bacterial symbiosis.</title>
        <authorList>
            <person name="Bennett G.M."/>
            <person name="McCutcheon J.P."/>
            <person name="MacDonald B.R."/>
            <person name="Romanovicz D."/>
            <person name="Moran N.A."/>
        </authorList>
    </citation>
    <scope>NUCLEOTIDE SEQUENCE [LARGE SCALE GENOMIC DNA]</scope>
    <source>
        <strain evidence="8 9">BGSS</strain>
    </source>
</reference>
<dbReference type="InterPro" id="IPR002676">
    <property type="entry name" value="RimM_N"/>
</dbReference>
<comment type="similarity">
    <text evidence="5">Belongs to the RimM family.</text>
</comment>
<evidence type="ECO:0000259" key="7">
    <source>
        <dbReference type="Pfam" id="PF24986"/>
    </source>
</evidence>
<comment type="subunit">
    <text evidence="5">Binds ribosomal protein uS19.</text>
</comment>
<dbReference type="Proteomes" id="UP000067325">
    <property type="component" value="Chromosome"/>
</dbReference>
<dbReference type="InterPro" id="IPR036976">
    <property type="entry name" value="RimM_N_sf"/>
</dbReference>
<dbReference type="Gene3D" id="2.30.30.240">
    <property type="entry name" value="PRC-barrel domain"/>
    <property type="match status" value="1"/>
</dbReference>
<dbReference type="AlphaFoldDB" id="A0A088MXL5"/>
<dbReference type="EMBL" id="CP008985">
    <property type="protein sequence ID" value="AIN47110.1"/>
    <property type="molecule type" value="Genomic_DNA"/>
</dbReference>
<dbReference type="GO" id="GO:0042274">
    <property type="term" value="P:ribosomal small subunit biogenesis"/>
    <property type="evidence" value="ECO:0007669"/>
    <property type="project" value="UniProtKB-UniRule"/>
</dbReference>
<comment type="function">
    <text evidence="5">An accessory protein needed during the final step in the assembly of 30S ribosomal subunit, possibly for assembly of the head region. Essential for efficient processing of 16S rRNA. May be needed both before and after RbfA during the maturation of 16S rRNA. It has affinity for free ribosomal 30S subunits but not for 70S ribosomes.</text>
</comment>
<evidence type="ECO:0000313" key="9">
    <source>
        <dbReference type="Proteomes" id="UP000067325"/>
    </source>
</evidence>
<evidence type="ECO:0000313" key="8">
    <source>
        <dbReference type="EMBL" id="AIN47110.1"/>
    </source>
</evidence>
<dbReference type="InterPro" id="IPR011033">
    <property type="entry name" value="PRC_barrel-like_sf"/>
</dbReference>
<dbReference type="PANTHER" id="PTHR33692">
    <property type="entry name" value="RIBOSOME MATURATION FACTOR RIMM"/>
    <property type="match status" value="1"/>
</dbReference>
<keyword evidence="2 5" id="KW-0690">Ribosome biogenesis</keyword>
<evidence type="ECO:0000256" key="3">
    <source>
        <dbReference type="ARBA" id="ARBA00022552"/>
    </source>
</evidence>
<dbReference type="GO" id="GO:0043022">
    <property type="term" value="F:ribosome binding"/>
    <property type="evidence" value="ECO:0007669"/>
    <property type="project" value="InterPro"/>
</dbReference>
<sequence>MSIAAPVNSVVLGNISSAYGIRGWLKIVSSTEYAESIFDYQPWFIKRVDTWQQIALDDWKSSHNNIIIKIKNIQNREGAKLLTNCKIIVDASQLPDLSDGEYYWKDLIGCQVETVNGYQLGQVINLMETGSNDVIIVKTNKKHNFFIKELLIPFLYGKVIKNIDLTTRVIQVDWDPRF</sequence>
<dbReference type="GO" id="GO:0006364">
    <property type="term" value="P:rRNA processing"/>
    <property type="evidence" value="ECO:0007669"/>
    <property type="project" value="UniProtKB-UniRule"/>
</dbReference>
<proteinExistence type="inferred from homology"/>
<gene>
    <name evidence="5" type="primary">rimM</name>
    <name evidence="8" type="ORF">IM45_463</name>
</gene>
<dbReference type="InterPro" id="IPR009000">
    <property type="entry name" value="Transl_B-barrel_sf"/>
</dbReference>
<evidence type="ECO:0000256" key="4">
    <source>
        <dbReference type="ARBA" id="ARBA00023186"/>
    </source>
</evidence>
<dbReference type="RefSeq" id="WP_038498199.1">
    <property type="nucleotide sequence ID" value="NZ_CP008985.1"/>
</dbReference>
<evidence type="ECO:0000256" key="1">
    <source>
        <dbReference type="ARBA" id="ARBA00022490"/>
    </source>
</evidence>
<dbReference type="PANTHER" id="PTHR33692:SF1">
    <property type="entry name" value="RIBOSOME MATURATION FACTOR RIMM"/>
    <property type="match status" value="1"/>
</dbReference>
<accession>A0A088MXL5</accession>
<feature type="domain" description="Ribosome maturation factor RimM PRC barrel" evidence="7">
    <location>
        <begin position="104"/>
        <end position="174"/>
    </location>
</feature>
<keyword evidence="1 5" id="KW-0963">Cytoplasm</keyword>
<evidence type="ECO:0000259" key="6">
    <source>
        <dbReference type="Pfam" id="PF01782"/>
    </source>
</evidence>
<dbReference type="Pfam" id="PF01782">
    <property type="entry name" value="RimM"/>
    <property type="match status" value="1"/>
</dbReference>
<dbReference type="KEGG" id="bcib:IM45_463"/>
<evidence type="ECO:0000256" key="5">
    <source>
        <dbReference type="HAMAP-Rule" id="MF_00014"/>
    </source>
</evidence>
<comment type="domain">
    <text evidence="5">The PRC barrel domain binds ribosomal protein uS19.</text>
</comment>
<dbReference type="InterPro" id="IPR011961">
    <property type="entry name" value="RimM"/>
</dbReference>
<keyword evidence="3 5" id="KW-0698">rRNA processing</keyword>
<dbReference type="SUPFAM" id="SSF50447">
    <property type="entry name" value="Translation proteins"/>
    <property type="match status" value="1"/>
</dbReference>
<dbReference type="eggNOG" id="COG0806">
    <property type="taxonomic scope" value="Bacteria"/>
</dbReference>
<dbReference type="Pfam" id="PF24986">
    <property type="entry name" value="PRC_RimM"/>
    <property type="match status" value="1"/>
</dbReference>
<evidence type="ECO:0000256" key="2">
    <source>
        <dbReference type="ARBA" id="ARBA00022517"/>
    </source>
</evidence>
<dbReference type="SUPFAM" id="SSF50346">
    <property type="entry name" value="PRC-barrel domain"/>
    <property type="match status" value="1"/>
</dbReference>
<dbReference type="InterPro" id="IPR056792">
    <property type="entry name" value="PRC_RimM"/>
</dbReference>
<protein>
    <recommendedName>
        <fullName evidence="5">Ribosome maturation factor RimM</fullName>
    </recommendedName>
</protein>
<organism evidence="8 9">
    <name type="scientific">Candidatus Palibaumannia cicadellinicola</name>
    <dbReference type="NCBI Taxonomy" id="186490"/>
    <lineage>
        <taxon>Bacteria</taxon>
        <taxon>Pseudomonadati</taxon>
        <taxon>Pseudomonadota</taxon>
        <taxon>Gammaproteobacteria</taxon>
        <taxon>Candidatus Palibaumannia</taxon>
    </lineage>
</organism>
<name>A0A088MXL5_9GAMM</name>
<dbReference type="GO" id="GO:0005840">
    <property type="term" value="C:ribosome"/>
    <property type="evidence" value="ECO:0007669"/>
    <property type="project" value="InterPro"/>
</dbReference>
<dbReference type="OrthoDB" id="9783509at2"/>
<dbReference type="GO" id="GO:0005737">
    <property type="term" value="C:cytoplasm"/>
    <property type="evidence" value="ECO:0007669"/>
    <property type="project" value="UniProtKB-SubCell"/>
</dbReference>
<keyword evidence="4 5" id="KW-0143">Chaperone</keyword>
<dbReference type="NCBIfam" id="TIGR02273">
    <property type="entry name" value="16S_RimM"/>
    <property type="match status" value="1"/>
</dbReference>
<dbReference type="Gene3D" id="2.40.30.60">
    <property type="entry name" value="RimM"/>
    <property type="match status" value="1"/>
</dbReference>
<dbReference type="HAMAP" id="MF_00014">
    <property type="entry name" value="Ribosome_mat_RimM"/>
    <property type="match status" value="1"/>
</dbReference>